<evidence type="ECO:0008006" key="3">
    <source>
        <dbReference type="Google" id="ProtNLM"/>
    </source>
</evidence>
<dbReference type="RefSeq" id="WP_379885286.1">
    <property type="nucleotide sequence ID" value="NZ_JBHSDI010000001.1"/>
</dbReference>
<evidence type="ECO:0000313" key="2">
    <source>
        <dbReference type="Proteomes" id="UP001595798"/>
    </source>
</evidence>
<organism evidence="1 2">
    <name type="scientific">Marinobacter lacisalsi</name>
    <dbReference type="NCBI Taxonomy" id="475979"/>
    <lineage>
        <taxon>Bacteria</taxon>
        <taxon>Pseudomonadati</taxon>
        <taxon>Pseudomonadota</taxon>
        <taxon>Gammaproteobacteria</taxon>
        <taxon>Pseudomonadales</taxon>
        <taxon>Marinobacteraceae</taxon>
        <taxon>Marinobacter</taxon>
    </lineage>
</organism>
<sequence>MDASSRYFLMKTYSKMVPLTRIPGNATNPASRSRISAPGRLLLTTLAALTMLTPSLLVAGEREQAARMHSRLTGVPPSEQVLQQMATEIAGGDPVAAAYIAMEDPAFYNVTVKNLAAPWTNEAMTPFVPLNDYTATVIGLVRDDADFRTVLYDDVLYVGDIGGLPDYDTDDNNHYEALEATGASLADSLRRVNQSTYTGLPSQATAGVMTSRAAAKAFFIDGTNRAMFRFTLMNHLCNDLEQVADVTLPVDRIRQDVSRSPGGDSRVFLNNCAGCHTGMDPMAQAFAYYDYEYDSDNDPEGNLGQLVYNSVGMTDPETGTRVQGKYLINATNFEHGYITRDDQWDNYWRMGDNRRLGWAGTLPGNGEGAKSLGRELAHSDAFAQCKVRQVFEQVCLREPGNADDRNQVDNIVSSFRNNGYQLKNAYAESAAYCKGE</sequence>
<reference evidence="2" key="1">
    <citation type="journal article" date="2019" name="Int. J. Syst. Evol. Microbiol.">
        <title>The Global Catalogue of Microorganisms (GCM) 10K type strain sequencing project: providing services to taxonomists for standard genome sequencing and annotation.</title>
        <authorList>
            <consortium name="The Broad Institute Genomics Platform"/>
            <consortium name="The Broad Institute Genome Sequencing Center for Infectious Disease"/>
            <person name="Wu L."/>
            <person name="Ma J."/>
        </authorList>
    </citation>
    <scope>NUCLEOTIDE SEQUENCE [LARGE SCALE GENOMIC DNA]</scope>
    <source>
        <strain evidence="2">CECT 7297</strain>
    </source>
</reference>
<protein>
    <recommendedName>
        <fullName evidence="3">DUF1585 domain-containing protein</fullName>
    </recommendedName>
</protein>
<dbReference type="Proteomes" id="UP001595798">
    <property type="component" value="Unassembled WGS sequence"/>
</dbReference>
<evidence type="ECO:0000313" key="1">
    <source>
        <dbReference type="EMBL" id="MFC4257955.1"/>
    </source>
</evidence>
<keyword evidence="2" id="KW-1185">Reference proteome</keyword>
<accession>A0ABV8QCD0</accession>
<name>A0ABV8QCD0_9GAMM</name>
<proteinExistence type="predicted"/>
<dbReference type="EMBL" id="JBHSDI010000001">
    <property type="protein sequence ID" value="MFC4257955.1"/>
    <property type="molecule type" value="Genomic_DNA"/>
</dbReference>
<comment type="caution">
    <text evidence="1">The sequence shown here is derived from an EMBL/GenBank/DDBJ whole genome shotgun (WGS) entry which is preliminary data.</text>
</comment>
<gene>
    <name evidence="1" type="ORF">ACFOZ5_02790</name>
</gene>